<gene>
    <name evidence="3" type="ORF">L21SP2_0723</name>
</gene>
<keyword evidence="1" id="KW-0560">Oxidoreductase</keyword>
<dbReference type="FunFam" id="3.20.20.100:FF:000004">
    <property type="entry name" value="Oxidoreductase, aldo/keto reductase"/>
    <property type="match status" value="1"/>
</dbReference>
<dbReference type="InterPro" id="IPR036812">
    <property type="entry name" value="NAD(P)_OxRdtase_dom_sf"/>
</dbReference>
<dbReference type="InterPro" id="IPR050523">
    <property type="entry name" value="AKR_Detox_Biosynth"/>
</dbReference>
<dbReference type="HOGENOM" id="CLU_023205_2_0_12"/>
<keyword evidence="4" id="KW-1185">Reference proteome</keyword>
<sequence>MEEKNQGSCPAQDRQIRRYFMQFSHIGRSGLEVSRLCLGAMTFGRETSKKDSLKMMDMFKDRGGNFIDTANVYSQGLSEEIVGEWLGNQNREDWVIATKVRFPMGDGPNHKGLGRKHIFSSIQDSLDRLGTDYVDILYVHAWDYNTRLEETLSTLSSVVESGMARYIGVSNHSGWQLQRALDVSEFRDLEPYIILQAKYNLLIRETEWELLPVVKNHGMGFVAWGPLFGGWLSGRYTRDMSAPPRGSRVETAEEKGWFESWSRYNRESTWKVIDEVLEVARETGKSPAQVSLNWLLQKPITGPIIGASKIHHLEDNLDSAEWQLSAEHMARLDEISRPELPYPYDFLEMAKGV</sequence>
<evidence type="ECO:0000259" key="2">
    <source>
        <dbReference type="Pfam" id="PF00248"/>
    </source>
</evidence>
<organism evidence="3 4">
    <name type="scientific">Salinispira pacifica</name>
    <dbReference type="NCBI Taxonomy" id="1307761"/>
    <lineage>
        <taxon>Bacteria</taxon>
        <taxon>Pseudomonadati</taxon>
        <taxon>Spirochaetota</taxon>
        <taxon>Spirochaetia</taxon>
        <taxon>Spirochaetales</taxon>
        <taxon>Spirochaetaceae</taxon>
        <taxon>Salinispira</taxon>
    </lineage>
</organism>
<accession>V5WEB8</accession>
<dbReference type="InterPro" id="IPR023210">
    <property type="entry name" value="NADP_OxRdtase_dom"/>
</dbReference>
<dbReference type="GO" id="GO:0016491">
    <property type="term" value="F:oxidoreductase activity"/>
    <property type="evidence" value="ECO:0007669"/>
    <property type="project" value="UniProtKB-KW"/>
</dbReference>
<dbReference type="Gene3D" id="3.20.20.100">
    <property type="entry name" value="NADP-dependent oxidoreductase domain"/>
    <property type="match status" value="1"/>
</dbReference>
<dbReference type="SUPFAM" id="SSF51430">
    <property type="entry name" value="NAD(P)-linked oxidoreductase"/>
    <property type="match status" value="1"/>
</dbReference>
<name>V5WEB8_9SPIO</name>
<dbReference type="KEGG" id="slr:L21SP2_0723"/>
<reference evidence="3 4" key="1">
    <citation type="journal article" date="2015" name="Stand. Genomic Sci.">
        <title>Complete genome sequence and description of Salinispira pacifica gen. nov., sp. nov., a novel spirochaete isolated form a hypersaline microbial mat.</title>
        <authorList>
            <person name="Ben Hania W."/>
            <person name="Joseph M."/>
            <person name="Schumann P."/>
            <person name="Bunk B."/>
            <person name="Fiebig A."/>
            <person name="Sproer C."/>
            <person name="Klenk H.P."/>
            <person name="Fardeau M.L."/>
            <person name="Spring S."/>
        </authorList>
    </citation>
    <scope>NUCLEOTIDE SEQUENCE [LARGE SCALE GENOMIC DNA]</scope>
    <source>
        <strain evidence="3 4">L21-RPul-D2</strain>
    </source>
</reference>
<dbReference type="eggNOG" id="COG0667">
    <property type="taxonomic scope" value="Bacteria"/>
</dbReference>
<feature type="domain" description="NADP-dependent oxidoreductase" evidence="2">
    <location>
        <begin position="35"/>
        <end position="336"/>
    </location>
</feature>
<dbReference type="AlphaFoldDB" id="V5WEB8"/>
<dbReference type="STRING" id="1307761.L21SP2_0723"/>
<proteinExistence type="predicted"/>
<evidence type="ECO:0000256" key="1">
    <source>
        <dbReference type="ARBA" id="ARBA00023002"/>
    </source>
</evidence>
<protein>
    <submittedName>
        <fullName evidence="3">Aldo/keto reductase</fullName>
    </submittedName>
</protein>
<dbReference type="Pfam" id="PF00248">
    <property type="entry name" value="Aldo_ket_red"/>
    <property type="match status" value="1"/>
</dbReference>
<dbReference type="Proteomes" id="UP000018680">
    <property type="component" value="Chromosome"/>
</dbReference>
<evidence type="ECO:0000313" key="4">
    <source>
        <dbReference type="Proteomes" id="UP000018680"/>
    </source>
</evidence>
<dbReference type="EMBL" id="CP006939">
    <property type="protein sequence ID" value="AHC14148.1"/>
    <property type="molecule type" value="Genomic_DNA"/>
</dbReference>
<dbReference type="PANTHER" id="PTHR43364:SF4">
    <property type="entry name" value="NAD(P)-LINKED OXIDOREDUCTASE SUPERFAMILY PROTEIN"/>
    <property type="match status" value="1"/>
</dbReference>
<dbReference type="PANTHER" id="PTHR43364">
    <property type="entry name" value="NADH-SPECIFIC METHYLGLYOXAL REDUCTASE-RELATED"/>
    <property type="match status" value="1"/>
</dbReference>
<dbReference type="GO" id="GO:0005829">
    <property type="term" value="C:cytosol"/>
    <property type="evidence" value="ECO:0007669"/>
    <property type="project" value="UniProtKB-ARBA"/>
</dbReference>
<evidence type="ECO:0000313" key="3">
    <source>
        <dbReference type="EMBL" id="AHC14148.1"/>
    </source>
</evidence>